<proteinExistence type="predicted"/>
<evidence type="ECO:0000313" key="1">
    <source>
        <dbReference type="EMBL" id="WOZ79983.1"/>
    </source>
</evidence>
<dbReference type="EMBL" id="CP137745">
    <property type="protein sequence ID" value="WOZ79983.1"/>
    <property type="molecule type" value="Genomic_DNA"/>
</dbReference>
<name>A0ABZ0MYB4_9ENTR</name>
<keyword evidence="1" id="KW-0614">Plasmid</keyword>
<protein>
    <submittedName>
        <fullName evidence="1">Uncharacterized protein</fullName>
    </submittedName>
</protein>
<accession>A0ABZ0MYB4</accession>
<dbReference type="RefSeq" id="WP_305737705.1">
    <property type="nucleotide sequence ID" value="NZ_CP137745.1"/>
</dbReference>
<keyword evidence="2" id="KW-1185">Reference proteome</keyword>
<gene>
    <name evidence="1" type="ORF">Q8Y70_23810</name>
</gene>
<geneLocation type="plasmid" evidence="1 2">
    <name>pKS2022</name>
</geneLocation>
<sequence length="114" mass="12388">MEVTVPPTYQYGAWRVAITLDAAGVSGTFHKAMTGLPMPVLPHRVIVAASGEPWMCAAKNRDGTIGSGFSFIDGHCELDVYTSGIDERSNRTAMREVARVLAAVTYERIQPFLS</sequence>
<dbReference type="Proteomes" id="UP001302368">
    <property type="component" value="Plasmid pKS2022"/>
</dbReference>
<reference evidence="1 2" key="1">
    <citation type="submission" date="2023-10" db="EMBL/GenBank/DDBJ databases">
        <title>Genome sequencing of the isolated polysaccharide-producing bacterium Kosakonia sacchari KS2022.</title>
        <authorList>
            <person name="Yi X."/>
        </authorList>
    </citation>
    <scope>NUCLEOTIDE SEQUENCE [LARGE SCALE GENOMIC DNA]</scope>
    <source>
        <strain evidence="1 2">KS2022</strain>
        <plasmid evidence="1 2">pKS2022</plasmid>
    </source>
</reference>
<evidence type="ECO:0000313" key="2">
    <source>
        <dbReference type="Proteomes" id="UP001302368"/>
    </source>
</evidence>
<organism evidence="1 2">
    <name type="scientific">Kosakonia sacchari</name>
    <dbReference type="NCBI Taxonomy" id="1158459"/>
    <lineage>
        <taxon>Bacteria</taxon>
        <taxon>Pseudomonadati</taxon>
        <taxon>Pseudomonadota</taxon>
        <taxon>Gammaproteobacteria</taxon>
        <taxon>Enterobacterales</taxon>
        <taxon>Enterobacteriaceae</taxon>
        <taxon>Kosakonia</taxon>
    </lineage>
</organism>